<name>D3DN19_DROME</name>
<accession>D3DN19</accession>
<gene>
    <name evidence="1" type="primary">sqd-RC</name>
</gene>
<evidence type="ECO:0000313" key="1">
    <source>
        <dbReference type="EMBL" id="ADC55516.1"/>
    </source>
</evidence>
<dbReference type="EMBL" id="BT120344">
    <property type="protein sequence ID" value="ADC55516.1"/>
    <property type="molecule type" value="mRNA"/>
</dbReference>
<dbReference type="AlphaFoldDB" id="D3DN19"/>
<reference evidence="1" key="1">
    <citation type="submission" date="2010-02" db="EMBL/GenBank/DDBJ databases">
        <authorList>
            <person name="Carlson J."/>
            <person name="Booth B."/>
            <person name="Frise E."/>
            <person name="Park S."/>
            <person name="Wan K."/>
            <person name="Yu C."/>
            <person name="Celniker S."/>
        </authorList>
    </citation>
    <scope>NUCLEOTIDE SEQUENCE</scope>
    <source>
        <strain evidence="1">Berkeley</strain>
    </source>
</reference>
<proteinExistence type="evidence at transcript level"/>
<sequence>MFHILHNTIEYKYLFNFNYELTVICNNNYRTNKQKKQALTGWHIGLPSSRSIEKNYIRYSIYDIRQDTGQDNKAETTYNKQTTILHNILVQSRESGNDISFCFPDMCITLIDYIYTYIIHNTSIFMYTSEREEIYILIKI</sequence>
<organism evidence="1">
    <name type="scientific">Drosophila melanogaster</name>
    <name type="common">Fruit fly</name>
    <dbReference type="NCBI Taxonomy" id="7227"/>
    <lineage>
        <taxon>Eukaryota</taxon>
        <taxon>Metazoa</taxon>
        <taxon>Ecdysozoa</taxon>
        <taxon>Arthropoda</taxon>
        <taxon>Hexapoda</taxon>
        <taxon>Insecta</taxon>
        <taxon>Pterygota</taxon>
        <taxon>Neoptera</taxon>
        <taxon>Endopterygota</taxon>
        <taxon>Diptera</taxon>
        <taxon>Brachycera</taxon>
        <taxon>Muscomorpha</taxon>
        <taxon>Ephydroidea</taxon>
        <taxon>Drosophilidae</taxon>
        <taxon>Drosophila</taxon>
        <taxon>Sophophora</taxon>
    </lineage>
</organism>
<protein>
    <submittedName>
        <fullName evidence="1">RE67311p</fullName>
    </submittedName>
</protein>